<dbReference type="AlphaFoldDB" id="Q1Z7I4"/>
<keyword evidence="1" id="KW-0812">Transmembrane</keyword>
<evidence type="ECO:0000313" key="3">
    <source>
        <dbReference type="Proteomes" id="UP000003789"/>
    </source>
</evidence>
<organism evidence="2 3">
    <name type="scientific">Photobacterium profundum 3TCK</name>
    <dbReference type="NCBI Taxonomy" id="314280"/>
    <lineage>
        <taxon>Bacteria</taxon>
        <taxon>Pseudomonadati</taxon>
        <taxon>Pseudomonadota</taxon>
        <taxon>Gammaproteobacteria</taxon>
        <taxon>Vibrionales</taxon>
        <taxon>Vibrionaceae</taxon>
        <taxon>Photobacterium</taxon>
    </lineage>
</organism>
<evidence type="ECO:0000256" key="1">
    <source>
        <dbReference type="SAM" id="Phobius"/>
    </source>
</evidence>
<keyword evidence="1" id="KW-0472">Membrane</keyword>
<accession>Q1Z7I4</accession>
<keyword evidence="1" id="KW-1133">Transmembrane helix</keyword>
<dbReference type="HOGENOM" id="CLU_3171425_0_0_6"/>
<evidence type="ECO:0000313" key="2">
    <source>
        <dbReference type="EMBL" id="EAS44475.1"/>
    </source>
</evidence>
<gene>
    <name evidence="2" type="ORF">P3TCK_15000</name>
</gene>
<comment type="caution">
    <text evidence="2">The sequence shown here is derived from an EMBL/GenBank/DDBJ whole genome shotgun (WGS) entry which is preliminary data.</text>
</comment>
<name>Q1Z7I4_9GAMM</name>
<dbReference type="RefSeq" id="WP_006230894.1">
    <property type="nucleotide sequence ID" value="NZ_CH724135.1"/>
</dbReference>
<sequence>MNLKCLKATFIRFIDSLWFRLPLFLLGVGVAFVPPMRINLFILKAFP</sequence>
<protein>
    <submittedName>
        <fullName evidence="2">Uncharacterized protein</fullName>
    </submittedName>
</protein>
<reference evidence="2 3" key="1">
    <citation type="submission" date="2006-03" db="EMBL/GenBank/DDBJ databases">
        <authorList>
            <person name="Bartlett D.H."/>
            <person name="Valle G."/>
            <person name="Lauro F.M."/>
            <person name="Vezzi A."/>
            <person name="Simonato F."/>
            <person name="Eloe E."/>
            <person name="Vitulo N."/>
            <person name="Stratton T.K."/>
            <person name="D'angelo M."/>
            <person name="Ferriera S."/>
            <person name="Johnson J."/>
            <person name="Kravitz S."/>
            <person name="Beeson K."/>
            <person name="Sutton G."/>
            <person name="Rogers Y."/>
            <person name="Friedman R."/>
            <person name="Frazier M."/>
            <person name="Venter J.C."/>
        </authorList>
    </citation>
    <scope>NUCLEOTIDE SEQUENCE [LARGE SCALE GENOMIC DNA]</scope>
    <source>
        <strain evidence="2 3">3TCK</strain>
    </source>
</reference>
<dbReference type="Proteomes" id="UP000003789">
    <property type="component" value="Unassembled WGS sequence"/>
</dbReference>
<dbReference type="EMBL" id="AAPH01000004">
    <property type="protein sequence ID" value="EAS44475.1"/>
    <property type="molecule type" value="Genomic_DNA"/>
</dbReference>
<feature type="transmembrane region" description="Helical" evidence="1">
    <location>
        <begin position="21"/>
        <end position="42"/>
    </location>
</feature>
<proteinExistence type="predicted"/>